<dbReference type="SMART" id="SM00248">
    <property type="entry name" value="ANK"/>
    <property type="match status" value="4"/>
</dbReference>
<dbReference type="PANTHER" id="PTHR23206">
    <property type="entry name" value="MASK PROTEIN"/>
    <property type="match status" value="1"/>
</dbReference>
<dbReference type="EMBL" id="HBFK01042368">
    <property type="protein sequence ID" value="CAD8759193.1"/>
    <property type="molecule type" value="Transcribed_RNA"/>
</dbReference>
<dbReference type="Gene3D" id="1.25.40.20">
    <property type="entry name" value="Ankyrin repeat-containing domain"/>
    <property type="match status" value="1"/>
</dbReference>
<organism evidence="4">
    <name type="scientific">Hemiselmis andersenii</name>
    <name type="common">Cryptophyte alga</name>
    <dbReference type="NCBI Taxonomy" id="464988"/>
    <lineage>
        <taxon>Eukaryota</taxon>
        <taxon>Cryptophyceae</taxon>
        <taxon>Cryptomonadales</taxon>
        <taxon>Hemiselmidaceae</taxon>
        <taxon>Hemiselmis</taxon>
    </lineage>
</organism>
<dbReference type="PROSITE" id="PS50297">
    <property type="entry name" value="ANK_REP_REGION"/>
    <property type="match status" value="2"/>
</dbReference>
<name>A0A6U4LKJ8_HEMAN</name>
<sequence>MKMISGTSSAVTKVDKDELVKWQEEHKKKKAAKSALDLGINELFKTEPSWRGARRKNLLEQRMGEAEAEHKIRVGKGRQELWEAARVGNFERIMDLLFRSKDYKASDKDLGHSIHNAAAKGREDALDLLIRHGADPCDQNMPMGFSPVMVAATKGHVHAMLLLVDRGGDVNAKNDMQQTAMHIAALRGHAHIIKALVAEGAEAWHKDYYGRTALDCCKMETEEHALCRDVLVNAKPKPKVKKVAEAVDDTDGTTPAHHWLVQSVHGEPRLGGDGFEMPTNLA</sequence>
<proteinExistence type="predicted"/>
<gene>
    <name evidence="4" type="ORF">HAND1043_LOCUS25707</name>
</gene>
<feature type="repeat" description="ANK" evidence="3">
    <location>
        <begin position="143"/>
        <end position="175"/>
    </location>
</feature>
<dbReference type="InterPro" id="IPR051631">
    <property type="entry name" value="Ankyrin-KH/SAM_domain"/>
</dbReference>
<protein>
    <submittedName>
        <fullName evidence="4">Uncharacterized protein</fullName>
    </submittedName>
</protein>
<dbReference type="GO" id="GO:0005737">
    <property type="term" value="C:cytoplasm"/>
    <property type="evidence" value="ECO:0007669"/>
    <property type="project" value="TreeGrafter"/>
</dbReference>
<keyword evidence="2 3" id="KW-0040">ANK repeat</keyword>
<dbReference type="InterPro" id="IPR036770">
    <property type="entry name" value="Ankyrin_rpt-contain_sf"/>
</dbReference>
<evidence type="ECO:0000256" key="2">
    <source>
        <dbReference type="ARBA" id="ARBA00023043"/>
    </source>
</evidence>
<dbReference type="GO" id="GO:0045087">
    <property type="term" value="P:innate immune response"/>
    <property type="evidence" value="ECO:0007669"/>
    <property type="project" value="TreeGrafter"/>
</dbReference>
<accession>A0A6U4LKJ8</accession>
<dbReference type="AlphaFoldDB" id="A0A6U4LKJ8"/>
<dbReference type="InterPro" id="IPR002110">
    <property type="entry name" value="Ankyrin_rpt"/>
</dbReference>
<reference evidence="4" key="1">
    <citation type="submission" date="2021-01" db="EMBL/GenBank/DDBJ databases">
        <authorList>
            <person name="Corre E."/>
            <person name="Pelletier E."/>
            <person name="Niang G."/>
            <person name="Scheremetjew M."/>
            <person name="Finn R."/>
            <person name="Kale V."/>
            <person name="Holt S."/>
            <person name="Cochrane G."/>
            <person name="Meng A."/>
            <person name="Brown T."/>
            <person name="Cohen L."/>
        </authorList>
    </citation>
    <scope>NUCLEOTIDE SEQUENCE</scope>
    <source>
        <strain evidence="4">CCMP441</strain>
    </source>
</reference>
<evidence type="ECO:0000256" key="3">
    <source>
        <dbReference type="PROSITE-ProRule" id="PRU00023"/>
    </source>
</evidence>
<dbReference type="Pfam" id="PF00023">
    <property type="entry name" value="Ank"/>
    <property type="match status" value="1"/>
</dbReference>
<dbReference type="PROSITE" id="PS50088">
    <property type="entry name" value="ANK_REPEAT"/>
    <property type="match status" value="2"/>
</dbReference>
<dbReference type="Pfam" id="PF12796">
    <property type="entry name" value="Ank_2"/>
    <property type="match status" value="1"/>
</dbReference>
<dbReference type="PANTHER" id="PTHR23206:SF7">
    <property type="entry name" value="PROTEIN KINASE DOMAIN-CONTAINING PROTEIN"/>
    <property type="match status" value="1"/>
</dbReference>
<evidence type="ECO:0000313" key="4">
    <source>
        <dbReference type="EMBL" id="CAD8759193.1"/>
    </source>
</evidence>
<dbReference type="SUPFAM" id="SSF48403">
    <property type="entry name" value="Ankyrin repeat"/>
    <property type="match status" value="1"/>
</dbReference>
<keyword evidence="1" id="KW-0677">Repeat</keyword>
<feature type="repeat" description="ANK" evidence="3">
    <location>
        <begin position="176"/>
        <end position="208"/>
    </location>
</feature>
<evidence type="ECO:0000256" key="1">
    <source>
        <dbReference type="ARBA" id="ARBA00022737"/>
    </source>
</evidence>